<feature type="region of interest" description="Disordered" evidence="1">
    <location>
        <begin position="2118"/>
        <end position="2205"/>
    </location>
</feature>
<accession>A0ABY7DEC9</accession>
<feature type="region of interest" description="Disordered" evidence="1">
    <location>
        <begin position="1909"/>
        <end position="1937"/>
    </location>
</feature>
<name>A0ABY7DEC9_MYAAR</name>
<feature type="region of interest" description="Disordered" evidence="1">
    <location>
        <begin position="2391"/>
        <end position="2414"/>
    </location>
</feature>
<feature type="region of interest" description="Disordered" evidence="1">
    <location>
        <begin position="843"/>
        <end position="867"/>
    </location>
</feature>
<feature type="region of interest" description="Disordered" evidence="1">
    <location>
        <begin position="2287"/>
        <end position="2306"/>
    </location>
</feature>
<feature type="compositionally biased region" description="Polar residues" evidence="1">
    <location>
        <begin position="3007"/>
        <end position="3029"/>
    </location>
</feature>
<feature type="compositionally biased region" description="Polar residues" evidence="1">
    <location>
        <begin position="1390"/>
        <end position="1403"/>
    </location>
</feature>
<feature type="compositionally biased region" description="Basic and acidic residues" evidence="1">
    <location>
        <begin position="2166"/>
        <end position="2177"/>
    </location>
</feature>
<proteinExistence type="predicted"/>
<feature type="compositionally biased region" description="Basic and acidic residues" evidence="1">
    <location>
        <begin position="596"/>
        <end position="609"/>
    </location>
</feature>
<feature type="region of interest" description="Disordered" evidence="1">
    <location>
        <begin position="2328"/>
        <end position="2366"/>
    </location>
</feature>
<dbReference type="Proteomes" id="UP001164746">
    <property type="component" value="Chromosome 2"/>
</dbReference>
<evidence type="ECO:0000313" key="3">
    <source>
        <dbReference type="Proteomes" id="UP001164746"/>
    </source>
</evidence>
<feature type="region of interest" description="Disordered" evidence="1">
    <location>
        <begin position="596"/>
        <end position="627"/>
    </location>
</feature>
<feature type="region of interest" description="Disordered" evidence="1">
    <location>
        <begin position="1226"/>
        <end position="1284"/>
    </location>
</feature>
<feature type="compositionally biased region" description="Basic and acidic residues" evidence="1">
    <location>
        <begin position="2959"/>
        <end position="2970"/>
    </location>
</feature>
<feature type="compositionally biased region" description="Polar residues" evidence="1">
    <location>
        <begin position="2632"/>
        <end position="2648"/>
    </location>
</feature>
<organism evidence="2 3">
    <name type="scientific">Mya arenaria</name>
    <name type="common">Soft-shell clam</name>
    <dbReference type="NCBI Taxonomy" id="6604"/>
    <lineage>
        <taxon>Eukaryota</taxon>
        <taxon>Metazoa</taxon>
        <taxon>Spiralia</taxon>
        <taxon>Lophotrochozoa</taxon>
        <taxon>Mollusca</taxon>
        <taxon>Bivalvia</taxon>
        <taxon>Autobranchia</taxon>
        <taxon>Heteroconchia</taxon>
        <taxon>Euheterodonta</taxon>
        <taxon>Imparidentia</taxon>
        <taxon>Neoheterodontei</taxon>
        <taxon>Myida</taxon>
        <taxon>Myoidea</taxon>
        <taxon>Myidae</taxon>
        <taxon>Mya</taxon>
    </lineage>
</organism>
<feature type="region of interest" description="Disordered" evidence="1">
    <location>
        <begin position="229"/>
        <end position="265"/>
    </location>
</feature>
<feature type="compositionally biased region" description="Basic and acidic residues" evidence="1">
    <location>
        <begin position="2608"/>
        <end position="2618"/>
    </location>
</feature>
<protein>
    <submittedName>
        <fullName evidence="2">Uncharacterized protein</fullName>
    </submittedName>
</protein>
<feature type="region of interest" description="Disordered" evidence="1">
    <location>
        <begin position="1046"/>
        <end position="1069"/>
    </location>
</feature>
<feature type="compositionally biased region" description="Basic and acidic residues" evidence="1">
    <location>
        <begin position="2118"/>
        <end position="2141"/>
    </location>
</feature>
<feature type="compositionally biased region" description="Polar residues" evidence="1">
    <location>
        <begin position="1057"/>
        <end position="1069"/>
    </location>
</feature>
<gene>
    <name evidence="2" type="ORF">MAR_028333</name>
</gene>
<evidence type="ECO:0000256" key="1">
    <source>
        <dbReference type="SAM" id="MobiDB-lite"/>
    </source>
</evidence>
<feature type="compositionally biased region" description="Basic and acidic residues" evidence="1">
    <location>
        <begin position="2681"/>
        <end position="2692"/>
    </location>
</feature>
<feature type="compositionally biased region" description="Basic and acidic residues" evidence="1">
    <location>
        <begin position="1363"/>
        <end position="1372"/>
    </location>
</feature>
<dbReference type="EMBL" id="CP111013">
    <property type="protein sequence ID" value="WAQ95643.1"/>
    <property type="molecule type" value="Genomic_DNA"/>
</dbReference>
<feature type="region of interest" description="Disordered" evidence="1">
    <location>
        <begin position="1106"/>
        <end position="1130"/>
    </location>
</feature>
<feature type="compositionally biased region" description="Basic and acidic residues" evidence="1">
    <location>
        <begin position="2749"/>
        <end position="2776"/>
    </location>
</feature>
<feature type="region of interest" description="Disordered" evidence="1">
    <location>
        <begin position="1694"/>
        <end position="1717"/>
    </location>
</feature>
<feature type="compositionally biased region" description="Low complexity" evidence="1">
    <location>
        <begin position="2394"/>
        <end position="2403"/>
    </location>
</feature>
<evidence type="ECO:0000313" key="2">
    <source>
        <dbReference type="EMBL" id="WAQ95643.1"/>
    </source>
</evidence>
<feature type="compositionally biased region" description="Acidic residues" evidence="1">
    <location>
        <begin position="2196"/>
        <end position="2205"/>
    </location>
</feature>
<feature type="region of interest" description="Disordered" evidence="1">
    <location>
        <begin position="907"/>
        <end position="927"/>
    </location>
</feature>
<feature type="compositionally biased region" description="Basic and acidic residues" evidence="1">
    <location>
        <begin position="1247"/>
        <end position="1258"/>
    </location>
</feature>
<keyword evidence="3" id="KW-1185">Reference proteome</keyword>
<feature type="compositionally biased region" description="Basic and acidic residues" evidence="1">
    <location>
        <begin position="2978"/>
        <end position="2993"/>
    </location>
</feature>
<feature type="region of interest" description="Disordered" evidence="1">
    <location>
        <begin position="3056"/>
        <end position="3075"/>
    </location>
</feature>
<feature type="compositionally biased region" description="Basic and acidic residues" evidence="1">
    <location>
        <begin position="843"/>
        <end position="859"/>
    </location>
</feature>
<feature type="region of interest" description="Disordered" evidence="1">
    <location>
        <begin position="1146"/>
        <end position="1167"/>
    </location>
</feature>
<feature type="compositionally biased region" description="Polar residues" evidence="1">
    <location>
        <begin position="1592"/>
        <end position="1602"/>
    </location>
</feature>
<feature type="region of interest" description="Disordered" evidence="1">
    <location>
        <begin position="1582"/>
        <end position="1606"/>
    </location>
</feature>
<feature type="region of interest" description="Disordered" evidence="1">
    <location>
        <begin position="1363"/>
        <end position="1421"/>
    </location>
</feature>
<feature type="compositionally biased region" description="Basic and acidic residues" evidence="1">
    <location>
        <begin position="1110"/>
        <end position="1123"/>
    </location>
</feature>
<feature type="compositionally biased region" description="Acidic residues" evidence="1">
    <location>
        <begin position="1700"/>
        <end position="1709"/>
    </location>
</feature>
<feature type="compositionally biased region" description="Basic and acidic residues" evidence="1">
    <location>
        <begin position="1046"/>
        <end position="1056"/>
    </location>
</feature>
<feature type="compositionally biased region" description="Basic and acidic residues" evidence="1">
    <location>
        <begin position="2701"/>
        <end position="2734"/>
    </location>
</feature>
<feature type="compositionally biased region" description="Polar residues" evidence="1">
    <location>
        <begin position="2183"/>
        <end position="2192"/>
    </location>
</feature>
<feature type="compositionally biased region" description="Basic and acidic residues" evidence="1">
    <location>
        <begin position="1924"/>
        <end position="1937"/>
    </location>
</feature>
<feature type="compositionally biased region" description="Low complexity" evidence="1">
    <location>
        <begin position="1378"/>
        <end position="1387"/>
    </location>
</feature>
<feature type="compositionally biased region" description="Basic and acidic residues" evidence="1">
    <location>
        <begin position="2585"/>
        <end position="2599"/>
    </location>
</feature>
<feature type="region of interest" description="Disordered" evidence="1">
    <location>
        <begin position="2959"/>
        <end position="3051"/>
    </location>
</feature>
<feature type="compositionally biased region" description="Acidic residues" evidence="1">
    <location>
        <begin position="617"/>
        <end position="627"/>
    </location>
</feature>
<feature type="region of interest" description="Disordered" evidence="1">
    <location>
        <begin position="2582"/>
        <end position="2784"/>
    </location>
</feature>
<reference evidence="2" key="1">
    <citation type="submission" date="2022-11" db="EMBL/GenBank/DDBJ databases">
        <title>Centuries of genome instability and evolution in soft-shell clam transmissible cancer (bioRxiv).</title>
        <authorList>
            <person name="Hart S.F.M."/>
            <person name="Yonemitsu M.A."/>
            <person name="Giersch R.M."/>
            <person name="Beal B.F."/>
            <person name="Arriagada G."/>
            <person name="Davis B.W."/>
            <person name="Ostrander E.A."/>
            <person name="Goff S.P."/>
            <person name="Metzger M.J."/>
        </authorList>
    </citation>
    <scope>NUCLEOTIDE SEQUENCE</scope>
    <source>
        <strain evidence="2">MELC-2E11</strain>
        <tissue evidence="2">Siphon/mantle</tissue>
    </source>
</reference>
<sequence>MVSSYENVYTGVPLEPTVNRMSMDVSEMDIGDKFDTKQSDNKLAAGLSSSYEKLYEKAAGDDEDAEGECKSESALMSSASAVVDVRSSIASVVHTSQPVTTNHSSPIYITVESGLDKLACSSSEIDSQQYADLSLSPHAGHSSRVRGDLVERSASCDSAELLDEGYRNMVRPVSSPDVTFRPVDQQHHDEFETAAHVLTKQDQRKPIPDIDEHFPVQQTTFDRNKTLDLEKKTSVEEDNNYTVTESPRESVSPSSEPADISPVHEDLKVNEMAISVGRSPSDFHFEPEEFKEQSVEKMKRSLAAFSQDSGDSLFDEERRIGHLSQVEKIVSKETHHEKKSSTVSSSVEQKTVFKEFVGETPKIVMEEKVFSTEDTENYSKTTESADEMTLTTSEVIKEDIEVLDDGSEIKKEKKELVATIDKDSNLKTDESNIKSLSKKEETKEITYPFKSKGEEKEKLVDIVATREETLATALHTMTDSGQKMKDETRLKLERTVALEGDTEKIVGAEIQTEEHQHIQNDQTKEKGTSDVIYSRKDQVTEVLFDVETKPSQTPEIVPTSERYGEQVEIIKDTQTFESDTERKEDVTFFIDKNDTQDHTKMSSEIKSQRDSGLFEETFSEESDDNEMAIDQTKVGGYDNMAFTAEDVVRPKDNYRANTYSDTGSKLAKHGDISPEDLEERLNRFDFAEELKEELGREIIDHKDDDRTLSLSDFDTRRDQSVLTPLGVEDIPVDETEKQPTACGGVVDLDLEGTEELEGAVGPAMSIDDQQIQQILDTSSSSSSLSENEVFDTATGRYVPWEIRSQFSRQFSDSFLEQQKDLEKSHSTKSLDMGMFYRRDVEKDENIDFNQKPKDSKSSESSDEVSPSIKKKVQRVRFSLSEDHSEMLQTEAAIHSYDVKISEEWEKSARKEKRRSDSIESDETEPHEKITEAYQKAVIASIIESRILIEQERQKEIEELENLEESTAELIPETKVKVTHADTVVYTSTGIDAVSQSFEEDEDVEEEEYEHDEDNEVEMVNTMIQTVVSQPLTVVSRESRKAHEELLKESFDEKDRSISPSIDSEDLSTTYENQSELREELDVSALSRKFPVSVLVQGKPTSETETYVSFETDRDTNEDERLSPIEETSGDEIIEHKGEKKVTFQTQTQHLGSASSEDLVKTSTSSSEVEPTLLSASYDLDSGKVSHVVTSYDLSPDAVEKQFLPVKAPKAILSSPEDDVFEADVTIEEKTESVVPNEATPTDGDIELLPKDSPEEKAMSKSVESASTGTSSIPSPPAPSPFERNQRLDHITSDLQVAAFKMRALRKSDGDSFESGDLNLDLPQSNVEIEVSDDDMSPFEVMTHSDLEGYDGYVDKRKEIEKLENVEREEHHVVPSAPPLSDLLSPDKSQAESSFDHSSPVSSEPSEKGMESPFELPPSSPEIVELAPHSTEQNVEEDIMPNGPTEVDYNPEIDLDFSGPSYQPQQQEQEVVVVVSCQSTSQLATSQTLTSTISTTATGQSVLTESLIEELPVQSYQDVLMVSDQTLYGLEMPSDEAASMTTSHVECESMNVSLVASASAQDDTSGQIDSKEVFSQVIGFDRTEEDLSERPSESLQDIPTSVTEESHDTMEAETLMEQESISTVPLEVAQTAPELDLTQMAQGQVHPLEETGLDSEVKKPDVDLDIDSIEQYGEGATLKGYEVTVEDIEEVDLERRTPETFLEDEDDEELEQLKGTPDIDIDVKLDTEEERSKIENVEECARFELKADSCDLDRPLTPTPVDKNQGFFSDRFTPDEAAVYDKDFRLEQTQSQDKMLEKTASEFVESVLEEVKVKVKYKTALDIDDDVALVQSPLSENGGDITDFAEELPYDEDESEPLPDDSVEAEAEILHSIDRSEEFLCEDNLSNLRKTRQTKPVVLVKQVSEDVPEITLTQHLHSDEDSDEDIKPKEDHTEQEEVKEEITQASASWAEAVVPVKDSVDSAVICVPEEADEENQPVTEKIEPVSASVQRAVKPMGSDHIDSGKVCIPEEEDMEQEMIKSESVQLTALEQTSTEEKDTSLSEHVVSAEYQETFSSSTHTSSYVSVEETRENISIESHEESEQNHFLGKGSDSGTFSGKFDVSKTKLASSFSAQLVSEKELKSERSLSTVKTKDESINKLEKTVSSTSIPIPIKKSLSASSGESFDDDKSAEGAKSAEFEDAGDSSSLDSFTTVVAADEEQDDEDRMADFASLTSSIHSDVQGGGQADDEEFVEARDPIQELMAWAQDKKTKETFQLKQDIKEEEILADIGKPVEMFPWEKEKGIMPHPWRKDELEEDTDSLGGSDRFDYIDRQALSVITELSEEDRFEIINKEDIESESTGTGSDSRHYSSPDFPPPSPMSNLKFFNKSAEKDDISVSSSLLEFERLEREINQSRSSGSIETSGSGGKDSLGGSLDETKFLSKSLEKDDVSISSSLADFERLEKEVAHGSSDSSIEKIVSPKVISPPEIGKASEKSSVSGSLSSLTEFERLEKEVLSDEYRRSSMSVASSLSHISITSVTSSHSSLNEFERLEQDFNIAEELEREAQKIVSILEAGTLLPSQYSSEPDISYSESLITAREVLMTKPKDRDIDRDSIDGKDEIDEDSLSENKKKVRGDAVDDTDSLDGDKSEMTSSITSAILKSESATRLGTDFEGDSLHDSTHSSDGAMKISSDSLGEKLGTMKEEKDKFDTDSLTGQEGVMEKSADSGDLKEGILEKSTDSLEFKENMKKSSDSSELMESGIMLKSSDSLEMKDQTMEKSTDSLEDEKEKEKYETDSLQGDNDAMEASVDSLESFQIIPKHNVMEVSMDSAGTGWSSASSMFSRSSIDTMKSAEREELIEAEQVPDIMAASMESWEEYEEEEETDNYYIISKYQASLKEAAEMSKHSKTEKTEYTHPYLDFEGNVAADNYQFMMTAAEWNQNFGQNEANNSPYLSRQPYEEKKKFYTMAEWEAMKKARKQQAEETEHVQETLSSEQTFKRKDEEKSSAESDKSPSSSSIEGETDSNNSSVIISAKRSQTIEMKSSETVVHSRKTIKSDSGAKGLTIIKQSKEHLPRMLSIDDDDGTTEFDPHEHAESLRHGIPDHFAQKKGPVFIDPQYGDSEEDEILDYHVEDEEVEGAEGGDTQSTRITMKKEIHTKTVLKDGEEQTFVHEDKHVEQDPNAPEELRDSMQQIIDEFMGSPTGSQKPLEHDL</sequence>
<feature type="compositionally biased region" description="Low complexity" evidence="1">
    <location>
        <begin position="2142"/>
        <end position="2160"/>
    </location>
</feature>